<accession>A0A1Q2CY65</accession>
<keyword evidence="1" id="KW-1133">Transmembrane helix</keyword>
<keyword evidence="1" id="KW-0812">Transmembrane</keyword>
<dbReference type="KEGG" id="tfa:BW733_09425"/>
<name>A0A1Q2CY65_9ACTN</name>
<evidence type="ECO:0000313" key="2">
    <source>
        <dbReference type="EMBL" id="AQP51017.1"/>
    </source>
</evidence>
<keyword evidence="1" id="KW-0472">Membrane</keyword>
<dbReference type="AlphaFoldDB" id="A0A1Q2CY65"/>
<dbReference type="RefSeq" id="WP_152024643.1">
    <property type="nucleotide sequence ID" value="NZ_CP019607.1"/>
</dbReference>
<organism evidence="2 3">
    <name type="scientific">Tessaracoccus flavescens</name>
    <dbReference type="NCBI Taxonomy" id="399497"/>
    <lineage>
        <taxon>Bacteria</taxon>
        <taxon>Bacillati</taxon>
        <taxon>Actinomycetota</taxon>
        <taxon>Actinomycetes</taxon>
        <taxon>Propionibacteriales</taxon>
        <taxon>Propionibacteriaceae</taxon>
        <taxon>Tessaracoccus</taxon>
    </lineage>
</organism>
<protein>
    <submittedName>
        <fullName evidence="2">Uncharacterized protein</fullName>
    </submittedName>
</protein>
<dbReference type="EMBL" id="CP019607">
    <property type="protein sequence ID" value="AQP51017.1"/>
    <property type="molecule type" value="Genomic_DNA"/>
</dbReference>
<feature type="transmembrane region" description="Helical" evidence="1">
    <location>
        <begin position="6"/>
        <end position="27"/>
    </location>
</feature>
<keyword evidence="3" id="KW-1185">Reference proteome</keyword>
<gene>
    <name evidence="2" type="ORF">BW733_09425</name>
</gene>
<sequence length="90" mass="9675">MSPESIVHLSAALLGAVVGGVISWVVASRAARRERRARYGERLMESFLSAHRKVARALSELEASGAEALPAWLAFPDEATAIWTQAEIAS</sequence>
<dbReference type="STRING" id="399497.BW733_09425"/>
<reference evidence="2 3" key="1">
    <citation type="journal article" date="2008" name="Int. J. Syst. Evol. Microbiol.">
        <title>Tessaracoccus flavescens sp. nov., isolated from marine sediment.</title>
        <authorList>
            <person name="Lee D.W."/>
            <person name="Lee S.D."/>
        </authorList>
    </citation>
    <scope>NUCLEOTIDE SEQUENCE [LARGE SCALE GENOMIC DNA]</scope>
    <source>
        <strain evidence="2 3">SST-39T</strain>
    </source>
</reference>
<evidence type="ECO:0000256" key="1">
    <source>
        <dbReference type="SAM" id="Phobius"/>
    </source>
</evidence>
<proteinExistence type="predicted"/>
<dbReference type="Proteomes" id="UP000188235">
    <property type="component" value="Chromosome"/>
</dbReference>
<evidence type="ECO:0000313" key="3">
    <source>
        <dbReference type="Proteomes" id="UP000188235"/>
    </source>
</evidence>